<gene>
    <name evidence="1" type="ORF">GGR15_003026</name>
</gene>
<proteinExistence type="predicted"/>
<protein>
    <submittedName>
        <fullName evidence="1">Uncharacterized protein</fullName>
    </submittedName>
</protein>
<comment type="caution">
    <text evidence="1">The sequence shown here is derived from an EMBL/GenBank/DDBJ whole genome shotgun (WGS) entry which is preliminary data.</text>
</comment>
<reference evidence="1 2" key="1">
    <citation type="submission" date="2020-03" db="EMBL/GenBank/DDBJ databases">
        <title>Genomic Encyclopedia of Type Strains, Phase IV (KMG-IV): sequencing the most valuable type-strain genomes for metagenomic binning, comparative biology and taxonomic classification.</title>
        <authorList>
            <person name="Goeker M."/>
        </authorList>
    </citation>
    <scope>NUCLEOTIDE SEQUENCE [LARGE SCALE GENOMIC DNA]</scope>
    <source>
        <strain evidence="1 2">DSM 105722</strain>
    </source>
</reference>
<dbReference type="EMBL" id="JAATLI010000010">
    <property type="protein sequence ID" value="NJC19394.1"/>
    <property type="molecule type" value="Genomic_DNA"/>
</dbReference>
<sequence length="37" mass="4413">MGLMVLYILNITTLINDLIESKYRLLDFYQGLTSRKY</sequence>
<dbReference type="Proteomes" id="UP000576368">
    <property type="component" value="Unassembled WGS sequence"/>
</dbReference>
<dbReference type="AlphaFoldDB" id="A0A7X6BKE0"/>
<evidence type="ECO:0000313" key="2">
    <source>
        <dbReference type="Proteomes" id="UP000576368"/>
    </source>
</evidence>
<organism evidence="1 2">
    <name type="scientific">Butyricimonas paravirosa</name>
    <dbReference type="NCBI Taxonomy" id="1472417"/>
    <lineage>
        <taxon>Bacteria</taxon>
        <taxon>Pseudomonadati</taxon>
        <taxon>Bacteroidota</taxon>
        <taxon>Bacteroidia</taxon>
        <taxon>Bacteroidales</taxon>
        <taxon>Odoribacteraceae</taxon>
        <taxon>Butyricimonas</taxon>
    </lineage>
</organism>
<evidence type="ECO:0000313" key="1">
    <source>
        <dbReference type="EMBL" id="NJC19394.1"/>
    </source>
</evidence>
<name>A0A7X6BKE0_9BACT</name>
<accession>A0A7X6BKE0</accession>